<dbReference type="OrthoDB" id="1467525at2"/>
<reference evidence="2 3" key="1">
    <citation type="submission" date="2019-05" db="EMBL/GenBank/DDBJ databases">
        <authorList>
            <person name="Qu J.-H."/>
        </authorList>
    </citation>
    <scope>NUCLEOTIDE SEQUENCE [LARGE SCALE GENOMIC DNA]</scope>
    <source>
        <strain evidence="2 3">T17</strain>
    </source>
</reference>
<evidence type="ECO:0000313" key="3">
    <source>
        <dbReference type="Proteomes" id="UP000306402"/>
    </source>
</evidence>
<dbReference type="RefSeq" id="WP_138366106.1">
    <property type="nucleotide sequence ID" value="NZ_VCEJ01000004.1"/>
</dbReference>
<dbReference type="EMBL" id="VCEJ01000004">
    <property type="protein sequence ID" value="TLV00732.1"/>
    <property type="molecule type" value="Genomic_DNA"/>
</dbReference>
<accession>A0A5R9KWQ4</accession>
<gene>
    <name evidence="2" type="ORF">FEN17_14720</name>
</gene>
<dbReference type="AlphaFoldDB" id="A0A5R9KWQ4"/>
<sequence length="238" mass="27335">MITFTHIPLMKLRSLIYLAFICAFALSCKNDSTEPVDYNEYYPLKVGWYGIYDVREEIYSTSQKDPEIKVRQEKDEINDVKMNADGSSTYTFSRSTRATSSDYWQKVKEFTVQKFPDKLLTNIDNQTFFTLVFPIDNRINWNGNSYNNLDAQEYHYEDVGQSVTIAEQTFHNSLTVVERQDSSIINKYTGIKKYGLGVGLLSDEQIDFELCQSDECIGSGKVESGTKKTRKIVEFGGI</sequence>
<dbReference type="Proteomes" id="UP000306402">
    <property type="component" value="Unassembled WGS sequence"/>
</dbReference>
<keyword evidence="3" id="KW-1185">Reference proteome</keyword>
<proteinExistence type="predicted"/>
<evidence type="ECO:0000256" key="1">
    <source>
        <dbReference type="SAM" id="SignalP"/>
    </source>
</evidence>
<feature type="signal peptide" evidence="1">
    <location>
        <begin position="1"/>
        <end position="25"/>
    </location>
</feature>
<comment type="caution">
    <text evidence="2">The sequence shown here is derived from an EMBL/GenBank/DDBJ whole genome shotgun (WGS) entry which is preliminary data.</text>
</comment>
<evidence type="ECO:0008006" key="4">
    <source>
        <dbReference type="Google" id="ProtNLM"/>
    </source>
</evidence>
<protein>
    <recommendedName>
        <fullName evidence="4">Lipoprotein</fullName>
    </recommendedName>
</protein>
<keyword evidence="1" id="KW-0732">Signal</keyword>
<feature type="chain" id="PRO_5024303436" description="Lipoprotein" evidence="1">
    <location>
        <begin position="26"/>
        <end position="238"/>
    </location>
</feature>
<name>A0A5R9KWQ4_9BACT</name>
<organism evidence="2 3">
    <name type="scientific">Dyadobacter luticola</name>
    <dbReference type="NCBI Taxonomy" id="1979387"/>
    <lineage>
        <taxon>Bacteria</taxon>
        <taxon>Pseudomonadati</taxon>
        <taxon>Bacteroidota</taxon>
        <taxon>Cytophagia</taxon>
        <taxon>Cytophagales</taxon>
        <taxon>Spirosomataceae</taxon>
        <taxon>Dyadobacter</taxon>
    </lineage>
</organism>
<evidence type="ECO:0000313" key="2">
    <source>
        <dbReference type="EMBL" id="TLV00732.1"/>
    </source>
</evidence>